<evidence type="ECO:0000313" key="2">
    <source>
        <dbReference type="EMBL" id="KDR95936.1"/>
    </source>
</evidence>
<gene>
    <name evidence="2" type="ORF">CLIT_8c01050</name>
</gene>
<evidence type="ECO:0000313" key="3">
    <source>
        <dbReference type="Proteomes" id="UP000027946"/>
    </source>
</evidence>
<accession>A0A069RFY9</accession>
<reference evidence="2 3" key="1">
    <citation type="submission" date="2014-03" db="EMBL/GenBank/DDBJ databases">
        <title>Genome sequence of Clostridium litorale W6, DSM 5388.</title>
        <authorList>
            <person name="Poehlein A."/>
            <person name="Jagirdar A."/>
            <person name="Khonsari B."/>
            <person name="Chibani C.M."/>
            <person name="Gutierrez Gutierrez D.A."/>
            <person name="Davydova E."/>
            <person name="Alghaithi H.S."/>
            <person name="Nair K.P."/>
            <person name="Dhamotharan K."/>
            <person name="Chandran L."/>
            <person name="G W."/>
            <person name="Daniel R."/>
        </authorList>
    </citation>
    <scope>NUCLEOTIDE SEQUENCE [LARGE SCALE GENOMIC DNA]</scope>
    <source>
        <strain evidence="2 3">W6</strain>
    </source>
</reference>
<dbReference type="InterPro" id="IPR041657">
    <property type="entry name" value="HTH_17"/>
</dbReference>
<dbReference type="AlphaFoldDB" id="A0A069RFY9"/>
<evidence type="ECO:0000259" key="1">
    <source>
        <dbReference type="Pfam" id="PF12728"/>
    </source>
</evidence>
<sequence length="99" mass="11432">MNSKKAKGESVNELNILEKIMESISEPYPMPSDYLYTVSETAKILRMNPNAVYDLIKKNLLSATRLGRIKVRKKEIEKFMERIDGKDLSDLDNVKELKL</sequence>
<organism evidence="2 3">
    <name type="scientific">Peptoclostridium litorale DSM 5388</name>
    <dbReference type="NCBI Taxonomy" id="1121324"/>
    <lineage>
        <taxon>Bacteria</taxon>
        <taxon>Bacillati</taxon>
        <taxon>Bacillota</taxon>
        <taxon>Clostridia</taxon>
        <taxon>Peptostreptococcales</taxon>
        <taxon>Peptoclostridiaceae</taxon>
        <taxon>Peptoclostridium</taxon>
    </lineage>
</organism>
<dbReference type="EMBL" id="JJMM01000008">
    <property type="protein sequence ID" value="KDR95936.1"/>
    <property type="molecule type" value="Genomic_DNA"/>
</dbReference>
<dbReference type="RefSeq" id="WP_330391307.1">
    <property type="nucleotide sequence ID" value="NZ_FSRH01000008.1"/>
</dbReference>
<name>A0A069RFY9_PEPLI</name>
<proteinExistence type="predicted"/>
<dbReference type="Pfam" id="PF12728">
    <property type="entry name" value="HTH_17"/>
    <property type="match status" value="1"/>
</dbReference>
<feature type="domain" description="Helix-turn-helix" evidence="1">
    <location>
        <begin position="35"/>
        <end position="82"/>
    </location>
</feature>
<dbReference type="Proteomes" id="UP000027946">
    <property type="component" value="Unassembled WGS sequence"/>
</dbReference>
<protein>
    <recommendedName>
        <fullName evidence="1">Helix-turn-helix domain-containing protein</fullName>
    </recommendedName>
</protein>
<dbReference type="STRING" id="1121324.CLIT_8c01050"/>
<comment type="caution">
    <text evidence="2">The sequence shown here is derived from an EMBL/GenBank/DDBJ whole genome shotgun (WGS) entry which is preliminary data.</text>
</comment>
<keyword evidence="3" id="KW-1185">Reference proteome</keyword>
<dbReference type="eggNOG" id="ENOG5033AWG">
    <property type="taxonomic scope" value="Bacteria"/>
</dbReference>